<dbReference type="Proteomes" id="UP001157160">
    <property type="component" value="Unassembled WGS sequence"/>
</dbReference>
<comment type="caution">
    <text evidence="1">The sequence shown here is derived from an EMBL/GenBank/DDBJ whole genome shotgun (WGS) entry which is preliminary data.</text>
</comment>
<proteinExistence type="predicted"/>
<organism evidence="1 2">
    <name type="scientific">Arenivirga flava</name>
    <dbReference type="NCBI Taxonomy" id="1930060"/>
    <lineage>
        <taxon>Bacteria</taxon>
        <taxon>Bacillati</taxon>
        <taxon>Actinomycetota</taxon>
        <taxon>Actinomycetes</taxon>
        <taxon>Micrococcales</taxon>
        <taxon>Microbacteriaceae</taxon>
        <taxon>Arenivirga</taxon>
    </lineage>
</organism>
<sequence length="221" mass="24381">MLVHETDLPSARALGAALDRHGRRVTGFVPPGYDIYLRLLNPIEHRDGSTSSWSAAWAANGIEASPWMQWDELAARREPILPDGDGEPRMGDPHPELARALIRAIALHHDLTGPHRFAAWYGYAEDDRQPAISFSPEGREMVLYSGPLLDARNAPLPPLTGAGRVPMHWWPDDLSWCVGQDIYARSLILGCGLTTGLAVLGEPALDAHRIREDDFVPVEDC</sequence>
<reference evidence="1 2" key="1">
    <citation type="journal article" date="2014" name="Int. J. Syst. Evol. Microbiol.">
        <title>Complete genome sequence of Corynebacterium casei LMG S-19264T (=DSM 44701T), isolated from a smear-ripened cheese.</title>
        <authorList>
            <consortium name="US DOE Joint Genome Institute (JGI-PGF)"/>
            <person name="Walter F."/>
            <person name="Albersmeier A."/>
            <person name="Kalinowski J."/>
            <person name="Ruckert C."/>
        </authorList>
    </citation>
    <scope>NUCLEOTIDE SEQUENCE [LARGE SCALE GENOMIC DNA]</scope>
    <source>
        <strain evidence="1 2">NBRC 112289</strain>
    </source>
</reference>
<accession>A0AA37X8A9</accession>
<dbReference type="EMBL" id="BSUL01000001">
    <property type="protein sequence ID" value="GMA27464.1"/>
    <property type="molecule type" value="Genomic_DNA"/>
</dbReference>
<name>A0AA37X8A9_9MICO</name>
<gene>
    <name evidence="1" type="ORF">GCM10025874_07170</name>
</gene>
<evidence type="ECO:0000313" key="2">
    <source>
        <dbReference type="Proteomes" id="UP001157160"/>
    </source>
</evidence>
<dbReference type="AlphaFoldDB" id="A0AA37X8A9"/>
<keyword evidence="2" id="KW-1185">Reference proteome</keyword>
<protein>
    <submittedName>
        <fullName evidence="1">Uncharacterized protein</fullName>
    </submittedName>
</protein>
<evidence type="ECO:0000313" key="1">
    <source>
        <dbReference type="EMBL" id="GMA27464.1"/>
    </source>
</evidence>